<reference evidence="1 2" key="1">
    <citation type="submission" date="2024-04" db="EMBL/GenBank/DDBJ databases">
        <authorList>
            <person name="Rising A."/>
            <person name="Reimegard J."/>
            <person name="Sonavane S."/>
            <person name="Akerstrom W."/>
            <person name="Nylinder S."/>
            <person name="Hedman E."/>
            <person name="Kallberg Y."/>
        </authorList>
    </citation>
    <scope>NUCLEOTIDE SEQUENCE [LARGE SCALE GENOMIC DNA]</scope>
</reference>
<dbReference type="EMBL" id="CAXIEN010000605">
    <property type="protein sequence ID" value="CAL1300999.1"/>
    <property type="molecule type" value="Genomic_DNA"/>
</dbReference>
<name>A0AAV2BYQ8_9ARAC</name>
<accession>A0AAV2BYQ8</accession>
<comment type="caution">
    <text evidence="1">The sequence shown here is derived from an EMBL/GenBank/DDBJ whole genome shotgun (WGS) entry which is preliminary data.</text>
</comment>
<evidence type="ECO:0000313" key="2">
    <source>
        <dbReference type="Proteomes" id="UP001497382"/>
    </source>
</evidence>
<dbReference type="Proteomes" id="UP001497382">
    <property type="component" value="Unassembled WGS sequence"/>
</dbReference>
<proteinExistence type="predicted"/>
<organism evidence="1 2">
    <name type="scientific">Larinioides sclopetarius</name>
    <dbReference type="NCBI Taxonomy" id="280406"/>
    <lineage>
        <taxon>Eukaryota</taxon>
        <taxon>Metazoa</taxon>
        <taxon>Ecdysozoa</taxon>
        <taxon>Arthropoda</taxon>
        <taxon>Chelicerata</taxon>
        <taxon>Arachnida</taxon>
        <taxon>Araneae</taxon>
        <taxon>Araneomorphae</taxon>
        <taxon>Entelegynae</taxon>
        <taxon>Araneoidea</taxon>
        <taxon>Araneidae</taxon>
        <taxon>Larinioides</taxon>
    </lineage>
</organism>
<gene>
    <name evidence="1" type="ORF">LARSCL_LOCUS22256</name>
</gene>
<protein>
    <submittedName>
        <fullName evidence="1">Uncharacterized protein</fullName>
    </submittedName>
</protein>
<sequence>MLTSMNNKIFTYWCKRVNPMQELNSVSECSRLGNTSTFI</sequence>
<dbReference type="AlphaFoldDB" id="A0AAV2BYQ8"/>
<keyword evidence="2" id="KW-1185">Reference proteome</keyword>
<evidence type="ECO:0000313" key="1">
    <source>
        <dbReference type="EMBL" id="CAL1300999.1"/>
    </source>
</evidence>